<proteinExistence type="predicted"/>
<dbReference type="RefSeq" id="WP_125836768.1">
    <property type="nucleotide sequence ID" value="NZ_JADTFC010000069.1"/>
</dbReference>
<name>A0ABS0KQL4_PSENT</name>
<organism evidence="1 2">
    <name type="scientific">Pseudomonas nitroreducens</name>
    <dbReference type="NCBI Taxonomy" id="46680"/>
    <lineage>
        <taxon>Bacteria</taxon>
        <taxon>Pseudomonadati</taxon>
        <taxon>Pseudomonadota</taxon>
        <taxon>Gammaproteobacteria</taxon>
        <taxon>Pseudomonadales</taxon>
        <taxon>Pseudomonadaceae</taxon>
        <taxon>Pseudomonas</taxon>
    </lineage>
</organism>
<evidence type="ECO:0000313" key="2">
    <source>
        <dbReference type="Proteomes" id="UP000608450"/>
    </source>
</evidence>
<dbReference type="Proteomes" id="UP000608450">
    <property type="component" value="Unassembled WGS sequence"/>
</dbReference>
<comment type="caution">
    <text evidence="1">The sequence shown here is derived from an EMBL/GenBank/DDBJ whole genome shotgun (WGS) entry which is preliminary data.</text>
</comment>
<gene>
    <name evidence="1" type="ORF">I5I61_22700</name>
</gene>
<sequence length="95" mass="10439">MNVAQLIQLLSDYPADTEVLVEGYENGYDPVHSLSTKTVAKVLNAADYDGLFDTPDNLEVEAPGEKLTGFKAMARRENGERMNCVVIAGLRGHKR</sequence>
<protein>
    <submittedName>
        <fullName evidence="1">Uncharacterized protein</fullName>
    </submittedName>
</protein>
<accession>A0ABS0KQL4</accession>
<dbReference type="EMBL" id="JADTFC010000069">
    <property type="protein sequence ID" value="MBG6290273.1"/>
    <property type="molecule type" value="Genomic_DNA"/>
</dbReference>
<evidence type="ECO:0000313" key="1">
    <source>
        <dbReference type="EMBL" id="MBG6290273.1"/>
    </source>
</evidence>
<keyword evidence="2" id="KW-1185">Reference proteome</keyword>
<reference evidence="1 2" key="1">
    <citation type="submission" date="2020-11" db="EMBL/GenBank/DDBJ databases">
        <title>Enhanced detection system for hospital associated transmission using whole genome sequencing surveillance.</title>
        <authorList>
            <person name="Harrison L.H."/>
            <person name="Van Tyne D."/>
            <person name="Marsh J.W."/>
            <person name="Griffith M.P."/>
            <person name="Snyder D.J."/>
            <person name="Cooper V.S."/>
            <person name="Mustapha M."/>
        </authorList>
    </citation>
    <scope>NUCLEOTIDE SEQUENCE [LARGE SCALE GENOMIC DNA]</scope>
    <source>
        <strain evidence="1 2">PSA00705</strain>
    </source>
</reference>